<accession>A0A8B9A6D5</accession>
<dbReference type="GO" id="GO:0046983">
    <property type="term" value="F:protein dimerization activity"/>
    <property type="evidence" value="ECO:0007669"/>
    <property type="project" value="InterPro"/>
</dbReference>
<evidence type="ECO:0000313" key="9">
    <source>
        <dbReference type="Proteomes" id="UP000228380"/>
    </source>
</evidence>
<gene>
    <name evidence="10 11" type="primary">LOC103712791</name>
</gene>
<keyword evidence="4" id="KW-0238">DNA-binding</keyword>
<dbReference type="RefSeq" id="XP_026662619.1">
    <property type="nucleotide sequence ID" value="XM_026806818.2"/>
</dbReference>
<dbReference type="Pfam" id="PF00010">
    <property type="entry name" value="HLH"/>
    <property type="match status" value="1"/>
</dbReference>
<dbReference type="GO" id="GO:0005634">
    <property type="term" value="C:nucleus"/>
    <property type="evidence" value="ECO:0007669"/>
    <property type="project" value="TreeGrafter"/>
</dbReference>
<proteinExistence type="inferred from homology"/>
<dbReference type="KEGG" id="pda:103712791"/>
<keyword evidence="6" id="KW-0539">Nucleus</keyword>
<feature type="region of interest" description="Disordered" evidence="7">
    <location>
        <begin position="299"/>
        <end position="321"/>
    </location>
</feature>
<dbReference type="AlphaFoldDB" id="A0A8B9A6D5"/>
<name>A0A8B9A6D5_PHODC</name>
<dbReference type="PANTHER" id="PTHR46684:SF16">
    <property type="entry name" value="TRANSCRIPTION FACTOR BHLH67-LIKE ISOFORM X2"/>
    <property type="match status" value="1"/>
</dbReference>
<dbReference type="Proteomes" id="UP000228380">
    <property type="component" value="Chromosome 2"/>
</dbReference>
<reference evidence="9" key="1">
    <citation type="journal article" date="2019" name="Nat. Commun.">
        <title>Genome-wide association mapping of date palm fruit traits.</title>
        <authorList>
            <person name="Hazzouri K.M."/>
            <person name="Gros-Balthazard M."/>
            <person name="Flowers J.M."/>
            <person name="Copetti D."/>
            <person name="Lemansour A."/>
            <person name="Lebrun M."/>
            <person name="Masmoudi K."/>
            <person name="Ferrand S."/>
            <person name="Dhar M.I."/>
            <person name="Fresquez Z.A."/>
            <person name="Rosas U."/>
            <person name="Zhang J."/>
            <person name="Talag J."/>
            <person name="Lee S."/>
            <person name="Kudrna D."/>
            <person name="Powell R.F."/>
            <person name="Leitch I.J."/>
            <person name="Krueger R.R."/>
            <person name="Wing R.A."/>
            <person name="Amiri K.M.A."/>
            <person name="Purugganan M.D."/>
        </authorList>
    </citation>
    <scope>NUCLEOTIDE SEQUENCE [LARGE SCALE GENOMIC DNA]</scope>
    <source>
        <strain evidence="9">cv. Khalas</strain>
    </source>
</reference>
<dbReference type="SUPFAM" id="SSF47459">
    <property type="entry name" value="HLH, helix-loop-helix DNA-binding domain"/>
    <property type="match status" value="1"/>
</dbReference>
<keyword evidence="5" id="KW-0804">Transcription</keyword>
<evidence type="ECO:0000256" key="7">
    <source>
        <dbReference type="SAM" id="MobiDB-lite"/>
    </source>
</evidence>
<feature type="compositionally biased region" description="Basic and acidic residues" evidence="7">
    <location>
        <begin position="186"/>
        <end position="195"/>
    </location>
</feature>
<dbReference type="RefSeq" id="XP_038979433.1">
    <property type="nucleotide sequence ID" value="XM_039123505.1"/>
</dbReference>
<evidence type="ECO:0000256" key="6">
    <source>
        <dbReference type="ARBA" id="ARBA00023242"/>
    </source>
</evidence>
<keyword evidence="3" id="KW-0805">Transcription regulation</keyword>
<dbReference type="InterPro" id="IPR036638">
    <property type="entry name" value="HLH_DNA-bd_sf"/>
</dbReference>
<dbReference type="PROSITE" id="PS50888">
    <property type="entry name" value="BHLH"/>
    <property type="match status" value="1"/>
</dbReference>
<comment type="subcellular location">
    <subcellularLocation>
        <location evidence="1">Nucleus</location>
    </subcellularLocation>
</comment>
<sequence>MERLQGPINPFLAGEGRSSECLELEVWSPSSGPETSYGSLIPDHYGHMPFLQLLQSAMQVEEETEEEEEQQLHFQVVQQQQQHHHHQQELLASFPPEANFQLLLRLQSHQDKKWTAEIDSVRAAEQLESCVTHASESQSDARGAEGHEPDHHGQLSAGTTRSPAAAGTRERKKRKRLRAAAASTKSTEEAESQRMTHIAVERNRRRLMNDHLAALRAVMPSSFVQRGDQASIIGGAIDFIKELEQLLLSIHAEKRRRTSAVVSSTCTAIRRTSSEEDACPVASAPASLEGFFISPQYTSYSQSQQQRRRVKEEEDGEESPEAVAEEVGVDVEATVVQGHVNLKVAGRQREGQLVRAIAALEELRLSVLHLNITSLDPSSILYSLNLKMEEGCKLGSADEIATAVHQIFGYINSCR</sequence>
<feature type="domain" description="BHLH" evidence="8">
    <location>
        <begin position="192"/>
        <end position="243"/>
    </location>
</feature>
<feature type="compositionally biased region" description="Basic and acidic residues" evidence="7">
    <location>
        <begin position="142"/>
        <end position="153"/>
    </location>
</feature>
<evidence type="ECO:0000256" key="1">
    <source>
        <dbReference type="ARBA" id="ARBA00004123"/>
    </source>
</evidence>
<evidence type="ECO:0000313" key="10">
    <source>
        <dbReference type="RefSeq" id="XP_026662619.1"/>
    </source>
</evidence>
<protein>
    <submittedName>
        <fullName evidence="10 11">Transcription factor bHLH57</fullName>
    </submittedName>
</protein>
<dbReference type="PANTHER" id="PTHR46684">
    <property type="entry name" value="TRANSCRIPTION FACTOR FAMA"/>
    <property type="match status" value="1"/>
</dbReference>
<dbReference type="GO" id="GO:0003700">
    <property type="term" value="F:DNA-binding transcription factor activity"/>
    <property type="evidence" value="ECO:0007669"/>
    <property type="project" value="InterPro"/>
</dbReference>
<dbReference type="Gene3D" id="4.10.280.10">
    <property type="entry name" value="Helix-loop-helix DNA-binding domain"/>
    <property type="match status" value="1"/>
</dbReference>
<dbReference type="InterPro" id="IPR044283">
    <property type="entry name" value="FAMA/SPEECHLESS/MUTE-like"/>
</dbReference>
<dbReference type="InterPro" id="IPR011598">
    <property type="entry name" value="bHLH_dom"/>
</dbReference>
<comment type="similarity">
    <text evidence="2">Belongs to the bHLH protein family.</text>
</comment>
<dbReference type="Pfam" id="PF22754">
    <property type="entry name" value="bHLH-TF_ACT-like_plant"/>
    <property type="match status" value="1"/>
</dbReference>
<reference evidence="10 11" key="2">
    <citation type="submission" date="2025-04" db="UniProtKB">
        <authorList>
            <consortium name="RefSeq"/>
        </authorList>
    </citation>
    <scope>IDENTIFICATION</scope>
    <source>
        <tissue evidence="10 11">Young leaves</tissue>
    </source>
</reference>
<dbReference type="GO" id="GO:0010052">
    <property type="term" value="P:guard cell differentiation"/>
    <property type="evidence" value="ECO:0007669"/>
    <property type="project" value="InterPro"/>
</dbReference>
<evidence type="ECO:0000256" key="3">
    <source>
        <dbReference type="ARBA" id="ARBA00023015"/>
    </source>
</evidence>
<dbReference type="GO" id="GO:0045893">
    <property type="term" value="P:positive regulation of DNA-templated transcription"/>
    <property type="evidence" value="ECO:0007669"/>
    <property type="project" value="TreeGrafter"/>
</dbReference>
<dbReference type="GeneID" id="103712791"/>
<keyword evidence="9" id="KW-1185">Reference proteome</keyword>
<dbReference type="GO" id="GO:0003677">
    <property type="term" value="F:DNA binding"/>
    <property type="evidence" value="ECO:0007669"/>
    <property type="project" value="UniProtKB-KW"/>
</dbReference>
<dbReference type="InterPro" id="IPR054502">
    <property type="entry name" value="bHLH-TF_ACT-like_plant"/>
</dbReference>
<feature type="region of interest" description="Disordered" evidence="7">
    <location>
        <begin position="129"/>
        <end position="195"/>
    </location>
</feature>
<evidence type="ECO:0000256" key="4">
    <source>
        <dbReference type="ARBA" id="ARBA00023125"/>
    </source>
</evidence>
<evidence type="ECO:0000256" key="5">
    <source>
        <dbReference type="ARBA" id="ARBA00023163"/>
    </source>
</evidence>
<evidence type="ECO:0000313" key="11">
    <source>
        <dbReference type="RefSeq" id="XP_038979433.1"/>
    </source>
</evidence>
<evidence type="ECO:0000256" key="2">
    <source>
        <dbReference type="ARBA" id="ARBA00005510"/>
    </source>
</evidence>
<evidence type="ECO:0000259" key="8">
    <source>
        <dbReference type="PROSITE" id="PS50888"/>
    </source>
</evidence>
<dbReference type="SMART" id="SM00353">
    <property type="entry name" value="HLH"/>
    <property type="match status" value="1"/>
</dbReference>
<dbReference type="OrthoDB" id="684567at2759"/>
<organism evidence="9 11">
    <name type="scientific">Phoenix dactylifera</name>
    <name type="common">Date palm</name>
    <dbReference type="NCBI Taxonomy" id="42345"/>
    <lineage>
        <taxon>Eukaryota</taxon>
        <taxon>Viridiplantae</taxon>
        <taxon>Streptophyta</taxon>
        <taxon>Embryophyta</taxon>
        <taxon>Tracheophyta</taxon>
        <taxon>Spermatophyta</taxon>
        <taxon>Magnoliopsida</taxon>
        <taxon>Liliopsida</taxon>
        <taxon>Arecaceae</taxon>
        <taxon>Coryphoideae</taxon>
        <taxon>Phoeniceae</taxon>
        <taxon>Phoenix</taxon>
    </lineage>
</organism>